<feature type="compositionally biased region" description="Basic and acidic residues" evidence="1">
    <location>
        <begin position="121"/>
        <end position="131"/>
    </location>
</feature>
<name>A0A834YRN5_TETSI</name>
<evidence type="ECO:0000256" key="2">
    <source>
        <dbReference type="SAM" id="Phobius"/>
    </source>
</evidence>
<dbReference type="OMA" id="RPEQQFK"/>
<evidence type="ECO:0000256" key="1">
    <source>
        <dbReference type="SAM" id="MobiDB-lite"/>
    </source>
</evidence>
<dbReference type="AlphaFoldDB" id="A0A834YRN5"/>
<proteinExistence type="predicted"/>
<comment type="caution">
    <text evidence="3">The sequence shown here is derived from an EMBL/GenBank/DDBJ whole genome shotgun (WGS) entry which is preliminary data.</text>
</comment>
<evidence type="ECO:0000313" key="4">
    <source>
        <dbReference type="Proteomes" id="UP000655225"/>
    </source>
</evidence>
<feature type="transmembrane region" description="Helical" evidence="2">
    <location>
        <begin position="28"/>
        <end position="49"/>
    </location>
</feature>
<accession>A0A834YRN5</accession>
<protein>
    <submittedName>
        <fullName evidence="3">Uncharacterized protein</fullName>
    </submittedName>
</protein>
<feature type="compositionally biased region" description="Basic residues" evidence="1">
    <location>
        <begin position="58"/>
        <end position="67"/>
    </location>
</feature>
<keyword evidence="2" id="KW-1133">Transmembrane helix</keyword>
<dbReference type="PANTHER" id="PTHR35719:SF5">
    <property type="entry name" value="T6K12.7 PROTEIN"/>
    <property type="match status" value="1"/>
</dbReference>
<dbReference type="PANTHER" id="PTHR35719">
    <property type="entry name" value="OS01G0680600 PROTEIN"/>
    <property type="match status" value="1"/>
</dbReference>
<keyword evidence="2" id="KW-0812">Transmembrane</keyword>
<organism evidence="3 4">
    <name type="scientific">Tetracentron sinense</name>
    <name type="common">Spur-leaf</name>
    <dbReference type="NCBI Taxonomy" id="13715"/>
    <lineage>
        <taxon>Eukaryota</taxon>
        <taxon>Viridiplantae</taxon>
        <taxon>Streptophyta</taxon>
        <taxon>Embryophyta</taxon>
        <taxon>Tracheophyta</taxon>
        <taxon>Spermatophyta</taxon>
        <taxon>Magnoliopsida</taxon>
        <taxon>Trochodendrales</taxon>
        <taxon>Trochodendraceae</taxon>
        <taxon>Tetracentron</taxon>
    </lineage>
</organism>
<dbReference type="EMBL" id="JABCRI010000014">
    <property type="protein sequence ID" value="KAF8394214.1"/>
    <property type="molecule type" value="Genomic_DNA"/>
</dbReference>
<feature type="region of interest" description="Disordered" evidence="1">
    <location>
        <begin position="52"/>
        <end position="159"/>
    </location>
</feature>
<reference evidence="3 4" key="1">
    <citation type="submission" date="2020-04" db="EMBL/GenBank/DDBJ databases">
        <title>Plant Genome Project.</title>
        <authorList>
            <person name="Zhang R.-G."/>
        </authorList>
    </citation>
    <scope>NUCLEOTIDE SEQUENCE [LARGE SCALE GENOMIC DNA]</scope>
    <source>
        <strain evidence="3">YNK0</strain>
        <tissue evidence="3">Leaf</tissue>
    </source>
</reference>
<dbReference type="Proteomes" id="UP000655225">
    <property type="component" value="Unassembled WGS sequence"/>
</dbReference>
<feature type="transmembrane region" description="Helical" evidence="2">
    <location>
        <begin position="165"/>
        <end position="183"/>
    </location>
</feature>
<feature type="transmembrane region" description="Helical" evidence="2">
    <location>
        <begin position="7"/>
        <end position="22"/>
    </location>
</feature>
<dbReference type="OrthoDB" id="785439at2759"/>
<keyword evidence="2" id="KW-0472">Membrane</keyword>
<keyword evidence="4" id="KW-1185">Reference proteome</keyword>
<evidence type="ECO:0000313" key="3">
    <source>
        <dbReference type="EMBL" id="KAF8394214.1"/>
    </source>
</evidence>
<sequence length="184" mass="20865">MNTVFRAFGWMLPAIILSMLLGNGPNAFIMALALPLGQSVLSLAINKVWGRTRDSPKPRYRTKKKPFARATSNVETIKEEQQEENSETNKGKGSYQSWVVADDGSVKKEGQHVPSFGGWDELDRQREIGKEPKRRPSRTTGGSPRQQVEKKGKLSRRRRNRDTPLLLRLLIAVFPFLGSWTKIF</sequence>
<gene>
    <name evidence="3" type="ORF">HHK36_020421</name>
</gene>